<dbReference type="SUPFAM" id="SSF55781">
    <property type="entry name" value="GAF domain-like"/>
    <property type="match status" value="1"/>
</dbReference>
<sequence>MPDDYSASLEGLITGPQAGSCGSAAYYGKPVTVTDIETDQRWASFKALAVPLGLAACWSSPIKDAAGRVIGTFAFYFREKRGPSRIERRIVDTCLHLCAIAIERHQRVLERERRAYFDDLTGLPNRAAFDAALTRLSCQESGSWALLVADLDNLKVVNDTFGHHAGDRLLQGVAERLSSLSTPDRAFRLGGDEFAILVQSPQALSGLEQVAGKILEALKAEVDVGGQLIAPRATIGGAKLTSGDQSSDIVRQNADFALYHAKETRRGSFVHYWKGLGTTMIRRLAAIREVDAALKDGRVEAHYQPIVNLASREIIGMEALCRLRTDDGVLTAGEFVDAFSDSRIAAEITARMLASVAKDVRQWLDRGIPFQHVGINVSSADFFGGKLADDIAAVFDEYRVPLKHVVLEVTESVYMGERDDGLATAIAKLRAKGLLLALDDFGTGFASLTHLLSVPVDILKIDKSFVAQLAPGEPSAAIVEGLLSISKKLGMRVVAEGVEHEEQVGQLLAFGCTIGQGFLFSEAVDFHAATDLLEQFAQRASSSRPPRGAQSRLLSVEAGDQRFRQTAKRSSKVGLTVSCPADDCALSSSSTRLFSAH</sequence>
<dbReference type="Pfam" id="PF13185">
    <property type="entry name" value="GAF_2"/>
    <property type="match status" value="1"/>
</dbReference>
<dbReference type="Gene3D" id="3.30.450.40">
    <property type="match status" value="1"/>
</dbReference>
<dbReference type="PANTHER" id="PTHR44757">
    <property type="entry name" value="DIGUANYLATE CYCLASE DGCP"/>
    <property type="match status" value="1"/>
</dbReference>
<evidence type="ECO:0000313" key="4">
    <source>
        <dbReference type="Proteomes" id="UP000527143"/>
    </source>
</evidence>
<organism evidence="3 4">
    <name type="scientific">Sphingomonas xinjiangensis</name>
    <dbReference type="NCBI Taxonomy" id="643568"/>
    <lineage>
        <taxon>Bacteria</taxon>
        <taxon>Pseudomonadati</taxon>
        <taxon>Pseudomonadota</taxon>
        <taxon>Alphaproteobacteria</taxon>
        <taxon>Sphingomonadales</taxon>
        <taxon>Sphingomonadaceae</taxon>
        <taxon>Sphingomonas</taxon>
    </lineage>
</organism>
<dbReference type="InterPro" id="IPR029016">
    <property type="entry name" value="GAF-like_dom_sf"/>
</dbReference>
<dbReference type="NCBIfam" id="TIGR00254">
    <property type="entry name" value="GGDEF"/>
    <property type="match status" value="1"/>
</dbReference>
<comment type="caution">
    <text evidence="3">The sequence shown here is derived from an EMBL/GenBank/DDBJ whole genome shotgun (WGS) entry which is preliminary data.</text>
</comment>
<feature type="domain" description="GGDEF" evidence="2">
    <location>
        <begin position="142"/>
        <end position="274"/>
    </location>
</feature>
<dbReference type="CDD" id="cd01949">
    <property type="entry name" value="GGDEF"/>
    <property type="match status" value="1"/>
</dbReference>
<dbReference type="InterPro" id="IPR043128">
    <property type="entry name" value="Rev_trsase/Diguanyl_cyclase"/>
</dbReference>
<evidence type="ECO:0000313" key="3">
    <source>
        <dbReference type="EMBL" id="MBB5712513.1"/>
    </source>
</evidence>
<dbReference type="Pfam" id="PF00563">
    <property type="entry name" value="EAL"/>
    <property type="match status" value="1"/>
</dbReference>
<dbReference type="Gene3D" id="3.20.20.450">
    <property type="entry name" value="EAL domain"/>
    <property type="match status" value="1"/>
</dbReference>
<evidence type="ECO:0000259" key="2">
    <source>
        <dbReference type="PROSITE" id="PS50887"/>
    </source>
</evidence>
<dbReference type="InterPro" id="IPR029787">
    <property type="entry name" value="Nucleotide_cyclase"/>
</dbReference>
<dbReference type="PANTHER" id="PTHR44757:SF2">
    <property type="entry name" value="BIOFILM ARCHITECTURE MAINTENANCE PROTEIN MBAA"/>
    <property type="match status" value="1"/>
</dbReference>
<dbReference type="CDD" id="cd01948">
    <property type="entry name" value="EAL"/>
    <property type="match status" value="1"/>
</dbReference>
<dbReference type="SMART" id="SM00052">
    <property type="entry name" value="EAL"/>
    <property type="match status" value="1"/>
</dbReference>
<feature type="domain" description="EAL" evidence="1">
    <location>
        <begin position="283"/>
        <end position="537"/>
    </location>
</feature>
<proteinExistence type="predicted"/>
<evidence type="ECO:0000259" key="1">
    <source>
        <dbReference type="PROSITE" id="PS50883"/>
    </source>
</evidence>
<dbReference type="Gene3D" id="3.30.70.270">
    <property type="match status" value="1"/>
</dbReference>
<dbReference type="SUPFAM" id="SSF55073">
    <property type="entry name" value="Nucleotide cyclase"/>
    <property type="match status" value="1"/>
</dbReference>
<dbReference type="InterPro" id="IPR001633">
    <property type="entry name" value="EAL_dom"/>
</dbReference>
<dbReference type="InterPro" id="IPR000160">
    <property type="entry name" value="GGDEF_dom"/>
</dbReference>
<reference evidence="3 4" key="1">
    <citation type="submission" date="2020-08" db="EMBL/GenBank/DDBJ databases">
        <title>Genomic Encyclopedia of Type Strains, Phase IV (KMG-IV): sequencing the most valuable type-strain genomes for metagenomic binning, comparative biology and taxonomic classification.</title>
        <authorList>
            <person name="Goeker M."/>
        </authorList>
    </citation>
    <scope>NUCLEOTIDE SEQUENCE [LARGE SCALE GENOMIC DNA]</scope>
    <source>
        <strain evidence="3 4">DSM 26736</strain>
    </source>
</reference>
<gene>
    <name evidence="3" type="ORF">FHT02_003773</name>
</gene>
<protein>
    <submittedName>
        <fullName evidence="3">Diguanylate cyclase (GGDEF)-like protein</fullName>
    </submittedName>
</protein>
<dbReference type="SMART" id="SM00267">
    <property type="entry name" value="GGDEF"/>
    <property type="match status" value="1"/>
</dbReference>
<accession>A0A840YS71</accession>
<dbReference type="AlphaFoldDB" id="A0A840YS71"/>
<dbReference type="Pfam" id="PF00990">
    <property type="entry name" value="GGDEF"/>
    <property type="match status" value="1"/>
</dbReference>
<keyword evidence="4" id="KW-1185">Reference proteome</keyword>
<dbReference type="PROSITE" id="PS50883">
    <property type="entry name" value="EAL"/>
    <property type="match status" value="1"/>
</dbReference>
<dbReference type="PROSITE" id="PS50887">
    <property type="entry name" value="GGDEF"/>
    <property type="match status" value="1"/>
</dbReference>
<dbReference type="SUPFAM" id="SSF141868">
    <property type="entry name" value="EAL domain-like"/>
    <property type="match status" value="1"/>
</dbReference>
<dbReference type="EMBL" id="JACIJF010000019">
    <property type="protein sequence ID" value="MBB5712513.1"/>
    <property type="molecule type" value="Genomic_DNA"/>
</dbReference>
<dbReference type="InterPro" id="IPR003018">
    <property type="entry name" value="GAF"/>
</dbReference>
<dbReference type="InterPro" id="IPR052155">
    <property type="entry name" value="Biofilm_reg_signaling"/>
</dbReference>
<dbReference type="Proteomes" id="UP000527143">
    <property type="component" value="Unassembled WGS sequence"/>
</dbReference>
<dbReference type="InterPro" id="IPR035919">
    <property type="entry name" value="EAL_sf"/>
</dbReference>
<name>A0A840YS71_9SPHN</name>